<dbReference type="PROSITE" id="PS51462">
    <property type="entry name" value="NUDIX"/>
    <property type="match status" value="1"/>
</dbReference>
<keyword evidence="6" id="KW-1185">Reference proteome</keyword>
<evidence type="ECO:0000259" key="4">
    <source>
        <dbReference type="PROSITE" id="PS51462"/>
    </source>
</evidence>
<keyword evidence="3" id="KW-0460">Magnesium</keyword>
<gene>
    <name evidence="5" type="ORF">EGH21_10630</name>
</gene>
<dbReference type="PROSITE" id="PS00893">
    <property type="entry name" value="NUDIX_BOX"/>
    <property type="match status" value="1"/>
</dbReference>
<evidence type="ECO:0000313" key="5">
    <source>
        <dbReference type="EMBL" id="MBX0323484.1"/>
    </source>
</evidence>
<dbReference type="RefSeq" id="WP_220618450.1">
    <property type="nucleotide sequence ID" value="NZ_RKLR01000003.1"/>
</dbReference>
<accession>A0AAW4PS28</accession>
<evidence type="ECO:0000313" key="6">
    <source>
        <dbReference type="Proteomes" id="UP001430377"/>
    </source>
</evidence>
<dbReference type="PRINTS" id="PR00502">
    <property type="entry name" value="NUDIXFAMILY"/>
</dbReference>
<keyword evidence="2 5" id="KW-0378">Hydrolase</keyword>
<organism evidence="5 6">
    <name type="scientific">Haloarcula rubra</name>
    <dbReference type="NCBI Taxonomy" id="2487747"/>
    <lineage>
        <taxon>Archaea</taxon>
        <taxon>Methanobacteriati</taxon>
        <taxon>Methanobacteriota</taxon>
        <taxon>Stenosarchaea group</taxon>
        <taxon>Halobacteria</taxon>
        <taxon>Halobacteriales</taxon>
        <taxon>Haloarculaceae</taxon>
        <taxon>Haloarcula</taxon>
    </lineage>
</organism>
<dbReference type="InterPro" id="IPR015797">
    <property type="entry name" value="NUDIX_hydrolase-like_dom_sf"/>
</dbReference>
<dbReference type="PANTHER" id="PTHR43046">
    <property type="entry name" value="GDP-MANNOSE MANNOSYL HYDROLASE"/>
    <property type="match status" value="1"/>
</dbReference>
<evidence type="ECO:0000256" key="3">
    <source>
        <dbReference type="ARBA" id="ARBA00022842"/>
    </source>
</evidence>
<name>A0AAW4PS28_9EURY</name>
<sequence>MPSLAAFEDDGVYTRRVTRTVETDAFEAFRRRVEDGLAWGVGALVEDSADRLLLVYEDETWKLPGGGVEPDENRRAALVREVREETGVGVTPDELLAVTEVTLTDGGRETQFHFGTYRAAPGDTTLAADPGLDGEAIERVEWRGSVPENCLDYDLLQRFR</sequence>
<dbReference type="EMBL" id="RKLR01000003">
    <property type="protein sequence ID" value="MBX0323484.1"/>
    <property type="molecule type" value="Genomic_DNA"/>
</dbReference>
<dbReference type="PANTHER" id="PTHR43046:SF12">
    <property type="entry name" value="GDP-MANNOSE MANNOSYL HYDROLASE"/>
    <property type="match status" value="1"/>
</dbReference>
<dbReference type="Proteomes" id="UP001430377">
    <property type="component" value="Unassembled WGS sequence"/>
</dbReference>
<dbReference type="GO" id="GO:0016787">
    <property type="term" value="F:hydrolase activity"/>
    <property type="evidence" value="ECO:0007669"/>
    <property type="project" value="UniProtKB-KW"/>
</dbReference>
<comment type="cofactor">
    <cofactor evidence="1">
        <name>Mg(2+)</name>
        <dbReference type="ChEBI" id="CHEBI:18420"/>
    </cofactor>
</comment>
<feature type="domain" description="Nudix hydrolase" evidence="4">
    <location>
        <begin position="36"/>
        <end position="160"/>
    </location>
</feature>
<comment type="caution">
    <text evidence="5">The sequence shown here is derived from an EMBL/GenBank/DDBJ whole genome shotgun (WGS) entry which is preliminary data.</text>
</comment>
<dbReference type="SUPFAM" id="SSF55811">
    <property type="entry name" value="Nudix"/>
    <property type="match status" value="1"/>
</dbReference>
<dbReference type="Gene3D" id="3.90.79.10">
    <property type="entry name" value="Nucleoside Triphosphate Pyrophosphohydrolase"/>
    <property type="match status" value="1"/>
</dbReference>
<dbReference type="InterPro" id="IPR020084">
    <property type="entry name" value="NUDIX_hydrolase_CS"/>
</dbReference>
<dbReference type="InterPro" id="IPR000086">
    <property type="entry name" value="NUDIX_hydrolase_dom"/>
</dbReference>
<dbReference type="InterPro" id="IPR020476">
    <property type="entry name" value="Nudix_hydrolase"/>
</dbReference>
<protein>
    <submittedName>
        <fullName evidence="5">NUDIX hydrolase</fullName>
    </submittedName>
</protein>
<dbReference type="AlphaFoldDB" id="A0AAW4PS28"/>
<dbReference type="Pfam" id="PF00293">
    <property type="entry name" value="NUDIX"/>
    <property type="match status" value="1"/>
</dbReference>
<proteinExistence type="predicted"/>
<reference evidence="5 6" key="1">
    <citation type="submission" date="2021-06" db="EMBL/GenBank/DDBJ databases">
        <title>Halomicroarcula sp. a new haloarchaeum isolated from saline soil.</title>
        <authorList>
            <person name="Duran-Viseras A."/>
            <person name="Sanchez-Porro C."/>
            <person name="Ventosa A."/>
        </authorList>
    </citation>
    <scope>NUCLEOTIDE SEQUENCE [LARGE SCALE GENOMIC DNA]</scope>
    <source>
        <strain evidence="5 6">F13</strain>
    </source>
</reference>
<evidence type="ECO:0000256" key="2">
    <source>
        <dbReference type="ARBA" id="ARBA00022801"/>
    </source>
</evidence>
<evidence type="ECO:0000256" key="1">
    <source>
        <dbReference type="ARBA" id="ARBA00001946"/>
    </source>
</evidence>
<dbReference type="CDD" id="cd02883">
    <property type="entry name" value="NUDIX_Hydrolase"/>
    <property type="match status" value="1"/>
</dbReference>